<protein>
    <recommendedName>
        <fullName evidence="4">ABC transporter permease</fullName>
    </recommendedName>
</protein>
<keyword evidence="2" id="KW-0812">Transmembrane</keyword>
<proteinExistence type="predicted"/>
<feature type="coiled-coil region" evidence="1">
    <location>
        <begin position="93"/>
        <end position="120"/>
    </location>
</feature>
<feature type="transmembrane region" description="Helical" evidence="2">
    <location>
        <begin position="367"/>
        <end position="385"/>
    </location>
</feature>
<evidence type="ECO:0000313" key="3">
    <source>
        <dbReference type="EMBL" id="KIE12761.1"/>
    </source>
</evidence>
<feature type="transmembrane region" description="Helical" evidence="2">
    <location>
        <begin position="589"/>
        <end position="611"/>
    </location>
</feature>
<feature type="transmembrane region" description="Helical" evidence="2">
    <location>
        <begin position="285"/>
        <end position="305"/>
    </location>
</feature>
<dbReference type="AlphaFoldDB" id="A0A0C1NIW4"/>
<gene>
    <name evidence="3" type="ORF">DA73_0204465</name>
</gene>
<evidence type="ECO:0008006" key="4">
    <source>
        <dbReference type="Google" id="ProtNLM"/>
    </source>
</evidence>
<dbReference type="STRING" id="1479485.DA73_0204465"/>
<keyword evidence="1" id="KW-0175">Coiled coil</keyword>
<dbReference type="OrthoDB" id="458286at2"/>
<feature type="transmembrane region" description="Helical" evidence="2">
    <location>
        <begin position="474"/>
        <end position="495"/>
    </location>
</feature>
<feature type="transmembrane region" description="Helical" evidence="2">
    <location>
        <begin position="192"/>
        <end position="212"/>
    </location>
</feature>
<feature type="transmembrane region" description="Helical" evidence="2">
    <location>
        <begin position="257"/>
        <end position="276"/>
    </location>
</feature>
<comment type="caution">
    <text evidence="3">The sequence shown here is derived from an EMBL/GenBank/DDBJ whole genome shotgun (WGS) entry which is preliminary data.</text>
</comment>
<organism evidence="3">
    <name type="scientific">Tolypothrix bouteillei VB521301</name>
    <dbReference type="NCBI Taxonomy" id="1479485"/>
    <lineage>
        <taxon>Bacteria</taxon>
        <taxon>Bacillati</taxon>
        <taxon>Cyanobacteriota</taxon>
        <taxon>Cyanophyceae</taxon>
        <taxon>Nostocales</taxon>
        <taxon>Tolypothrichaceae</taxon>
        <taxon>Tolypothrix</taxon>
    </lineage>
</organism>
<evidence type="ECO:0000256" key="2">
    <source>
        <dbReference type="SAM" id="Phobius"/>
    </source>
</evidence>
<name>A0A0C1NIW4_9CYAN</name>
<feature type="transmembrane region" description="Helical" evidence="2">
    <location>
        <begin position="139"/>
        <end position="161"/>
    </location>
</feature>
<dbReference type="EMBL" id="JHEG02000019">
    <property type="protein sequence ID" value="KIE12761.1"/>
    <property type="molecule type" value="Genomic_DNA"/>
</dbReference>
<feature type="transmembrane region" description="Helical" evidence="2">
    <location>
        <begin position="411"/>
        <end position="429"/>
    </location>
</feature>
<feature type="transmembrane region" description="Helical" evidence="2">
    <location>
        <begin position="545"/>
        <end position="569"/>
    </location>
</feature>
<feature type="transmembrane region" description="Helical" evidence="2">
    <location>
        <begin position="25"/>
        <end position="45"/>
    </location>
</feature>
<evidence type="ECO:0000256" key="1">
    <source>
        <dbReference type="SAM" id="Coils"/>
    </source>
</evidence>
<keyword evidence="2" id="KW-1133">Transmembrane helix</keyword>
<keyword evidence="2" id="KW-0472">Membrane</keyword>
<sequence>MNDLISKLGDWNPQFFREIKGRLKGFHVAIAIGISLLGQIVLFLYQLRELPNELYSQEGKYCFLRPEVIEKRRPLNRQLDILYQEINKYSSNNPSGKSKIAELQSQIDRLQQKITDISSQYCPIDQLNMQMWWRDHWQYIFSTLTIVFIFTLLVAGTYLLIDNLAKEERRGTLNFIRLSPQPATSVLIGKMLGVPILVYLFIIAALPFHLFAGRGANIATSHIFSFWIVTTACCIFFYNAALLFGLYCRWFSGFQPWLGSGAVLLFLIITMQSIWASPYVRSSTIWFQLFSPLDITAYLFPNLFLHRYQWKLLENLQFFYLPVGNSLLGLVSVHLLNYGVWIYFLWQGIIRCFRNSNTSLLSKRHSYFLVAWIQVLLWGFTLQYGKNYSQYCPGRDCVSFHDVNYQITQNFGWILIFNVVLFFGLLATLSPHRQTVQDWARYRHQNISSDRSVKNNFWLADLIWGEKSPILVSAFIYLAIATAPVVVWILLVPILHIDQTASLNLWINQVNRLNAILGVAMFITIMMVCATSVQRALLMKTKKRFFWAVGIVFVLLFVPQFALSILRLQPSTYPTFWLLSTWPWPGLKYSSTPIVFIVWLGELAVLGLLIWQLVKQVKVLGESATKALLVKE</sequence>
<reference evidence="3" key="1">
    <citation type="journal article" date="2015" name="Genome Announc.">
        <title>Draft Genome Sequence of Tolypothrix boutellei Strain VB521301.</title>
        <authorList>
            <person name="Chandrababunaidu M.M."/>
            <person name="Singh D."/>
            <person name="Sen D."/>
            <person name="Bhan S."/>
            <person name="Das S."/>
            <person name="Gupta A."/>
            <person name="Adhikary S.P."/>
            <person name="Tripathy S."/>
        </authorList>
    </citation>
    <scope>NUCLEOTIDE SEQUENCE</scope>
    <source>
        <strain evidence="3">VB521301</strain>
    </source>
</reference>
<feature type="transmembrane region" description="Helical" evidence="2">
    <location>
        <begin position="515"/>
        <end position="533"/>
    </location>
</feature>
<feature type="transmembrane region" description="Helical" evidence="2">
    <location>
        <begin position="325"/>
        <end position="346"/>
    </location>
</feature>
<feature type="transmembrane region" description="Helical" evidence="2">
    <location>
        <begin position="224"/>
        <end position="245"/>
    </location>
</feature>
<accession>A0A0C1NIW4</accession>